<dbReference type="PANTHER" id="PTHR30419:SF8">
    <property type="entry name" value="NITROGEN ASSIMILATION TRANSCRIPTIONAL ACTIVATOR-RELATED"/>
    <property type="match status" value="1"/>
</dbReference>
<keyword evidence="4" id="KW-0804">Transcription</keyword>
<dbReference type="GO" id="GO:0019619">
    <property type="term" value="P:3,4-dihydroxybenzoate catabolic process"/>
    <property type="evidence" value="ECO:0007669"/>
    <property type="project" value="InterPro"/>
</dbReference>
<keyword evidence="2" id="KW-0805">Transcription regulation</keyword>
<comment type="caution">
    <text evidence="6">The sequence shown here is derived from an EMBL/GenBank/DDBJ whole genome shotgun (WGS) entry which is preliminary data.</text>
</comment>
<gene>
    <name evidence="6" type="primary">pcaQ</name>
    <name evidence="6" type="ORF">DEM25_017030</name>
</gene>
<dbReference type="RefSeq" id="WP_109767654.1">
    <property type="nucleotide sequence ID" value="NZ_QFWV02000009.1"/>
</dbReference>
<dbReference type="GO" id="GO:0005829">
    <property type="term" value="C:cytosol"/>
    <property type="evidence" value="ECO:0007669"/>
    <property type="project" value="TreeGrafter"/>
</dbReference>
<dbReference type="InterPro" id="IPR012787">
    <property type="entry name" value="TF_PcaQ"/>
</dbReference>
<evidence type="ECO:0000313" key="6">
    <source>
        <dbReference type="EMBL" id="RKF05483.1"/>
    </source>
</evidence>
<evidence type="ECO:0000259" key="5">
    <source>
        <dbReference type="PROSITE" id="PS50931"/>
    </source>
</evidence>
<dbReference type="InterPro" id="IPR000847">
    <property type="entry name" value="LysR_HTH_N"/>
</dbReference>
<dbReference type="PRINTS" id="PR00039">
    <property type="entry name" value="HTHLYSR"/>
</dbReference>
<dbReference type="Pfam" id="PF03466">
    <property type="entry name" value="LysR_substrate"/>
    <property type="match status" value="1"/>
</dbReference>
<dbReference type="SUPFAM" id="SSF46785">
    <property type="entry name" value="Winged helix' DNA-binding domain"/>
    <property type="match status" value="1"/>
</dbReference>
<protein>
    <submittedName>
        <fullName evidence="6">Pca operon transcription factor PcaQ</fullName>
    </submittedName>
</protein>
<dbReference type="Gene3D" id="3.40.190.10">
    <property type="entry name" value="Periplasmic binding protein-like II"/>
    <property type="match status" value="2"/>
</dbReference>
<dbReference type="InterPro" id="IPR036390">
    <property type="entry name" value="WH_DNA-bd_sf"/>
</dbReference>
<keyword evidence="3" id="KW-0238">DNA-binding</keyword>
<reference evidence="6 7" key="1">
    <citation type="journal article" date="2018" name="Int. J. Syst. Bacteriol.">
        <title>Oceaniradius stylonemae gen. nov., sp. nov., isolated from a red alga, Stylonema cornu-cervi.</title>
        <authorList>
            <person name="Jeong S."/>
        </authorList>
    </citation>
    <scope>NUCLEOTIDE SEQUENCE [LARGE SCALE GENOMIC DNA]</scope>
    <source>
        <strain evidence="6 7">StC1</strain>
    </source>
</reference>
<dbReference type="GO" id="GO:0003700">
    <property type="term" value="F:DNA-binding transcription factor activity"/>
    <property type="evidence" value="ECO:0007669"/>
    <property type="project" value="InterPro"/>
</dbReference>
<dbReference type="InterPro" id="IPR005119">
    <property type="entry name" value="LysR_subst-bd"/>
</dbReference>
<dbReference type="SUPFAM" id="SSF53850">
    <property type="entry name" value="Periplasmic binding protein-like II"/>
    <property type="match status" value="1"/>
</dbReference>
<dbReference type="Proteomes" id="UP000246132">
    <property type="component" value="Unassembled WGS sequence"/>
</dbReference>
<dbReference type="Gene3D" id="1.10.10.10">
    <property type="entry name" value="Winged helix-like DNA-binding domain superfamily/Winged helix DNA-binding domain"/>
    <property type="match status" value="1"/>
</dbReference>
<dbReference type="FunFam" id="1.10.10.10:FF:000001">
    <property type="entry name" value="LysR family transcriptional regulator"/>
    <property type="match status" value="1"/>
</dbReference>
<dbReference type="GO" id="GO:0003677">
    <property type="term" value="F:DNA binding"/>
    <property type="evidence" value="ECO:0007669"/>
    <property type="project" value="UniProtKB-KW"/>
</dbReference>
<evidence type="ECO:0000256" key="2">
    <source>
        <dbReference type="ARBA" id="ARBA00023015"/>
    </source>
</evidence>
<proteinExistence type="inferred from homology"/>
<dbReference type="EMBL" id="QFWV02000009">
    <property type="protein sequence ID" value="RKF05483.1"/>
    <property type="molecule type" value="Genomic_DNA"/>
</dbReference>
<comment type="similarity">
    <text evidence="1">Belongs to the LysR transcriptional regulatory family.</text>
</comment>
<dbReference type="OrthoDB" id="9814165at2"/>
<dbReference type="PROSITE" id="PS50931">
    <property type="entry name" value="HTH_LYSR"/>
    <property type="match status" value="1"/>
</dbReference>
<dbReference type="InterPro" id="IPR050950">
    <property type="entry name" value="HTH-type_LysR_regulators"/>
</dbReference>
<dbReference type="GO" id="GO:0045893">
    <property type="term" value="P:positive regulation of DNA-templated transcription"/>
    <property type="evidence" value="ECO:0007669"/>
    <property type="project" value="InterPro"/>
</dbReference>
<evidence type="ECO:0000256" key="1">
    <source>
        <dbReference type="ARBA" id="ARBA00009437"/>
    </source>
</evidence>
<evidence type="ECO:0000313" key="7">
    <source>
        <dbReference type="Proteomes" id="UP000246132"/>
    </source>
</evidence>
<dbReference type="Pfam" id="PF00126">
    <property type="entry name" value="HTH_1"/>
    <property type="match status" value="1"/>
</dbReference>
<name>A0A3A8AI75_9HYPH</name>
<evidence type="ECO:0000256" key="4">
    <source>
        <dbReference type="ARBA" id="ARBA00023163"/>
    </source>
</evidence>
<keyword evidence="7" id="KW-1185">Reference proteome</keyword>
<dbReference type="PANTHER" id="PTHR30419">
    <property type="entry name" value="HTH-TYPE TRANSCRIPTIONAL REGULATOR YBHD"/>
    <property type="match status" value="1"/>
</dbReference>
<dbReference type="InterPro" id="IPR036388">
    <property type="entry name" value="WH-like_DNA-bd_sf"/>
</dbReference>
<sequence length="304" mass="32276">MNLEKRIKLRHLKTFCEIARLGSFKKAASALHVTQPAISRTLAELEQMVEATLLVRDRGGVALTPEGAIFLQFAQMGLDAIQQGVNRLSRLRSGDAGRVRIGALPSVAARLLPDAIQAFAVLSPGTAVMVEEGPHEFLVNRLKAGELDLVAGRLGPPETMAGLSFTQLYLEHVVLAARPGHPLAGSSDLAAVADYPVIYPAPNSAIRPLVDRLMIAGGVSDPPRAIESVSGSFGRSLVLSSDAVWIISAGVVAQDLEAGRLIGLEVDTQMTSGPVGIMVRADEQSPVLVRLFSRAIGQVLETRT</sequence>
<evidence type="ECO:0000256" key="3">
    <source>
        <dbReference type="ARBA" id="ARBA00023125"/>
    </source>
</evidence>
<feature type="domain" description="HTH lysR-type" evidence="5">
    <location>
        <begin position="7"/>
        <end position="64"/>
    </location>
</feature>
<dbReference type="NCBIfam" id="TIGR02424">
    <property type="entry name" value="TF_pcaQ"/>
    <property type="match status" value="1"/>
</dbReference>
<accession>A0A3A8AI75</accession>
<dbReference type="AlphaFoldDB" id="A0A3A8AI75"/>
<organism evidence="6 7">
    <name type="scientific">Oceaniradius stylonematis</name>
    <dbReference type="NCBI Taxonomy" id="2184161"/>
    <lineage>
        <taxon>Bacteria</taxon>
        <taxon>Pseudomonadati</taxon>
        <taxon>Pseudomonadota</taxon>
        <taxon>Alphaproteobacteria</taxon>
        <taxon>Hyphomicrobiales</taxon>
        <taxon>Ahrensiaceae</taxon>
        <taxon>Oceaniradius</taxon>
    </lineage>
</organism>